<gene>
    <name evidence="2" type="ORF">ACAT0790_LOCUS43978</name>
</gene>
<dbReference type="InterPro" id="IPR036178">
    <property type="entry name" value="Formintransfe-cycloase-like_sf"/>
</dbReference>
<proteinExistence type="predicted"/>
<accession>A0A7S1WGN5</accession>
<dbReference type="InterPro" id="IPR007044">
    <property type="entry name" value="Cyclodeamin/CycHdrlase"/>
</dbReference>
<dbReference type="GO" id="GO:0003824">
    <property type="term" value="F:catalytic activity"/>
    <property type="evidence" value="ECO:0007669"/>
    <property type="project" value="InterPro"/>
</dbReference>
<dbReference type="AlphaFoldDB" id="A0A7S1WGN5"/>
<dbReference type="Pfam" id="PF04961">
    <property type="entry name" value="FTCD_C"/>
    <property type="match status" value="1"/>
</dbReference>
<dbReference type="EMBL" id="HBGE01073412">
    <property type="protein sequence ID" value="CAD9167210.1"/>
    <property type="molecule type" value="Transcribed_RNA"/>
</dbReference>
<feature type="domain" description="Cyclodeaminase/cyclohydrolase" evidence="1">
    <location>
        <begin position="7"/>
        <end position="162"/>
    </location>
</feature>
<name>A0A7S1WGN5_ALECA</name>
<dbReference type="SUPFAM" id="SSF101262">
    <property type="entry name" value="Methenyltetrahydrofolate cyclohydrolase-like"/>
    <property type="match status" value="1"/>
</dbReference>
<reference evidence="2" key="1">
    <citation type="submission" date="2021-01" db="EMBL/GenBank/DDBJ databases">
        <authorList>
            <person name="Corre E."/>
            <person name="Pelletier E."/>
            <person name="Niang G."/>
            <person name="Scheremetjew M."/>
            <person name="Finn R."/>
            <person name="Kale V."/>
            <person name="Holt S."/>
            <person name="Cochrane G."/>
            <person name="Meng A."/>
            <person name="Brown T."/>
            <person name="Cohen L."/>
        </authorList>
    </citation>
    <scope>NUCLEOTIDE SEQUENCE</scope>
    <source>
        <strain evidence="2">OF101</strain>
    </source>
</reference>
<dbReference type="Gene3D" id="1.20.120.680">
    <property type="entry name" value="Formiminotetrahydrofolate cyclodeaminase monomer, up-and-down helical bundle"/>
    <property type="match status" value="1"/>
</dbReference>
<protein>
    <recommendedName>
        <fullName evidence="1">Cyclodeaminase/cyclohydrolase domain-containing protein</fullName>
    </recommendedName>
</protein>
<evidence type="ECO:0000259" key="1">
    <source>
        <dbReference type="Pfam" id="PF04961"/>
    </source>
</evidence>
<sequence length="193" mass="19782">MSGAIPLAEFIQQLAAKQPTPGGGGAAAAGGALGAAAAHMAAIYTTRKKDVESGAAEKATALMSTLDSQALLAVADDDAAAYADLQRTWKAPDMPATEKAAIEAKALQVPVALVERCAAQVAAIEAFLPDCNPNITSDAKVGVHLLAGAARSAYQTALVNSPPPETLERLRSLLREVRGAEDRLLGLGEGEQR</sequence>
<evidence type="ECO:0000313" key="2">
    <source>
        <dbReference type="EMBL" id="CAD9167210.1"/>
    </source>
</evidence>
<organism evidence="2">
    <name type="scientific">Alexandrium catenella</name>
    <name type="common">Red tide dinoflagellate</name>
    <name type="synonym">Gonyaulax catenella</name>
    <dbReference type="NCBI Taxonomy" id="2925"/>
    <lineage>
        <taxon>Eukaryota</taxon>
        <taxon>Sar</taxon>
        <taxon>Alveolata</taxon>
        <taxon>Dinophyceae</taxon>
        <taxon>Gonyaulacales</taxon>
        <taxon>Pyrocystaceae</taxon>
        <taxon>Alexandrium</taxon>
    </lineage>
</organism>